<gene>
    <name evidence="3" type="primary">TRF_0</name>
    <name evidence="3" type="ORF">g.32690</name>
</gene>
<evidence type="ECO:0000256" key="1">
    <source>
        <dbReference type="SAM" id="SignalP"/>
    </source>
</evidence>
<feature type="non-terminal residue" evidence="3">
    <location>
        <position position="230"/>
    </location>
</feature>
<organism evidence="3">
    <name type="scientific">Lygus hesperus</name>
    <name type="common">Western plant bug</name>
    <dbReference type="NCBI Taxonomy" id="30085"/>
    <lineage>
        <taxon>Eukaryota</taxon>
        <taxon>Metazoa</taxon>
        <taxon>Ecdysozoa</taxon>
        <taxon>Arthropoda</taxon>
        <taxon>Hexapoda</taxon>
        <taxon>Insecta</taxon>
        <taxon>Pterygota</taxon>
        <taxon>Neoptera</taxon>
        <taxon>Paraneoptera</taxon>
        <taxon>Hemiptera</taxon>
        <taxon>Heteroptera</taxon>
        <taxon>Panheteroptera</taxon>
        <taxon>Cimicomorpha</taxon>
        <taxon>Miridae</taxon>
        <taxon>Mirini</taxon>
        <taxon>Lygus</taxon>
    </lineage>
</organism>
<accession>A0A146L3L4</accession>
<dbReference type="GO" id="GO:0005615">
    <property type="term" value="C:extracellular space"/>
    <property type="evidence" value="ECO:0007669"/>
    <property type="project" value="TreeGrafter"/>
</dbReference>
<dbReference type="SMART" id="SM00094">
    <property type="entry name" value="TR_FER"/>
    <property type="match status" value="1"/>
</dbReference>
<dbReference type="GO" id="GO:0006826">
    <property type="term" value="P:iron ion transport"/>
    <property type="evidence" value="ECO:0007669"/>
    <property type="project" value="TreeGrafter"/>
</dbReference>
<sequence length="230" mass="25946">MKISILLLALAAVAANGAWFHHRRFRRGTQNEFRYCIAEELMGDCNEMASQTTKSPAKIVCIAARDRQECAEKILQREADVGVVDPEDMYIGKTMKNQDFQIFEEIVTLEEPEAEFRYEGVAVIHKDLKLEDGIKSLKGLKSCHTGVGRTVGYKVPITKLKKLGIIGSLNDPELSPRENELKAFSTLFSKACIVGNWSPDPKIDTKLKSKYPNLCQLCEEPEKCNYPDKF</sequence>
<dbReference type="PROSITE" id="PS51408">
    <property type="entry name" value="TRANSFERRIN_LIKE_4"/>
    <property type="match status" value="1"/>
</dbReference>
<dbReference type="SUPFAM" id="SSF53850">
    <property type="entry name" value="Periplasmic binding protein-like II"/>
    <property type="match status" value="1"/>
</dbReference>
<feature type="chain" id="PRO_5007527067" evidence="1">
    <location>
        <begin position="18"/>
        <end position="230"/>
    </location>
</feature>
<dbReference type="AlphaFoldDB" id="A0A146L3L4"/>
<dbReference type="InterPro" id="IPR001156">
    <property type="entry name" value="Transferrin-like_dom"/>
</dbReference>
<feature type="domain" description="Transferrin-like" evidence="2">
    <location>
        <begin position="33"/>
        <end position="230"/>
    </location>
</feature>
<evidence type="ECO:0000259" key="2">
    <source>
        <dbReference type="PROSITE" id="PS51408"/>
    </source>
</evidence>
<proteinExistence type="predicted"/>
<dbReference type="PANTHER" id="PTHR11485:SF57">
    <property type="entry name" value="TRANSFERRIN"/>
    <property type="match status" value="1"/>
</dbReference>
<evidence type="ECO:0000313" key="3">
    <source>
        <dbReference type="EMBL" id="JAQ01360.1"/>
    </source>
</evidence>
<dbReference type="PANTHER" id="PTHR11485">
    <property type="entry name" value="TRANSFERRIN"/>
    <property type="match status" value="1"/>
</dbReference>
<keyword evidence="1" id="KW-0732">Signal</keyword>
<protein>
    <submittedName>
        <fullName evidence="3">Transferrin</fullName>
    </submittedName>
</protein>
<dbReference type="PRINTS" id="PR00422">
    <property type="entry name" value="TRANSFERRIN"/>
</dbReference>
<dbReference type="EMBL" id="GDHC01017269">
    <property type="protein sequence ID" value="JAQ01360.1"/>
    <property type="molecule type" value="Transcribed_RNA"/>
</dbReference>
<dbReference type="GO" id="GO:0005769">
    <property type="term" value="C:early endosome"/>
    <property type="evidence" value="ECO:0007669"/>
    <property type="project" value="TreeGrafter"/>
</dbReference>
<dbReference type="Pfam" id="PF00405">
    <property type="entry name" value="Transferrin"/>
    <property type="match status" value="1"/>
</dbReference>
<reference evidence="3" key="1">
    <citation type="journal article" date="2016" name="Gigascience">
        <title>De novo construction of an expanded transcriptome assembly for the western tarnished plant bug, Lygus hesperus.</title>
        <authorList>
            <person name="Tassone E.E."/>
            <person name="Geib S.M."/>
            <person name="Hall B."/>
            <person name="Fabrick J.A."/>
            <person name="Brent C.S."/>
            <person name="Hull J.J."/>
        </authorList>
    </citation>
    <scope>NUCLEOTIDE SEQUENCE</scope>
</reference>
<dbReference type="Gene3D" id="3.40.190.10">
    <property type="entry name" value="Periplasmic binding protein-like II"/>
    <property type="match status" value="2"/>
</dbReference>
<name>A0A146L3L4_LYGHE</name>
<dbReference type="GO" id="GO:0055037">
    <property type="term" value="C:recycling endosome"/>
    <property type="evidence" value="ECO:0007669"/>
    <property type="project" value="TreeGrafter"/>
</dbReference>
<dbReference type="GO" id="GO:0005886">
    <property type="term" value="C:plasma membrane"/>
    <property type="evidence" value="ECO:0007669"/>
    <property type="project" value="TreeGrafter"/>
</dbReference>
<feature type="signal peptide" evidence="1">
    <location>
        <begin position="1"/>
        <end position="17"/>
    </location>
</feature>